<gene>
    <name evidence="1" type="ORF">EIP75_22435</name>
</gene>
<comment type="caution">
    <text evidence="1">The sequence shown here is derived from an EMBL/GenBank/DDBJ whole genome shotgun (WGS) entry which is preliminary data.</text>
</comment>
<proteinExistence type="predicted"/>
<dbReference type="EMBL" id="RSED01000030">
    <property type="protein sequence ID" value="RRS01013.1"/>
    <property type="molecule type" value="Genomic_DNA"/>
</dbReference>
<sequence length="167" mass="18904">MKFIDQRHDQWHTVGGEDGPMAHPPCKSYSLLTLAQWHAVREAWPAQGTPEYKPVGVIIPNDEDIEVIEADVNRLSLVVLQFPKWVDGRAYTQGHILRSRYRFQGEIRATGEVLVDMMPLLARTGFDAVVLRHDQDRAAAERALGFFAARGHYQGDVQVTKPVFNRA</sequence>
<dbReference type="InterPro" id="IPR008318">
    <property type="entry name" value="UCP030820"/>
</dbReference>
<dbReference type="AlphaFoldDB" id="A0A3R8SYP6"/>
<dbReference type="Proteomes" id="UP000269265">
    <property type="component" value="Unassembled WGS sequence"/>
</dbReference>
<evidence type="ECO:0000313" key="1">
    <source>
        <dbReference type="EMBL" id="RRS01013.1"/>
    </source>
</evidence>
<dbReference type="Pfam" id="PF06073">
    <property type="entry name" value="DUF934"/>
    <property type="match status" value="1"/>
</dbReference>
<evidence type="ECO:0000313" key="2">
    <source>
        <dbReference type="Proteomes" id="UP000269265"/>
    </source>
</evidence>
<dbReference type="OrthoDB" id="9800421at2"/>
<name>A0A3R8SYP6_9BURK</name>
<organism evidence="1 2">
    <name type="scientific">Aquabacterium soli</name>
    <dbReference type="NCBI Taxonomy" id="2493092"/>
    <lineage>
        <taxon>Bacteria</taxon>
        <taxon>Pseudomonadati</taxon>
        <taxon>Pseudomonadota</taxon>
        <taxon>Betaproteobacteria</taxon>
        <taxon>Burkholderiales</taxon>
        <taxon>Aquabacterium</taxon>
    </lineage>
</organism>
<dbReference type="PIRSF" id="PIRSF030820">
    <property type="entry name" value="UCP030820"/>
    <property type="match status" value="1"/>
</dbReference>
<reference evidence="1 2" key="1">
    <citation type="submission" date="2018-12" db="EMBL/GenBank/DDBJ databases">
        <title>The whole draft genome of Aquabacterium sp. SJQ9.</title>
        <authorList>
            <person name="Sun L."/>
            <person name="Gao X."/>
            <person name="Chen W."/>
            <person name="Huang K."/>
        </authorList>
    </citation>
    <scope>NUCLEOTIDE SEQUENCE [LARGE SCALE GENOMIC DNA]</scope>
    <source>
        <strain evidence="1 2">SJQ9</strain>
    </source>
</reference>
<dbReference type="RefSeq" id="WP_125245435.1">
    <property type="nucleotide sequence ID" value="NZ_RSED01000030.1"/>
</dbReference>
<keyword evidence="2" id="KW-1185">Reference proteome</keyword>
<accession>A0A3R8SYP6</accession>
<protein>
    <submittedName>
        <fullName evidence="1">DUF934 domain-containing protein</fullName>
    </submittedName>
</protein>